<keyword evidence="2" id="KW-0812">Transmembrane</keyword>
<dbReference type="Gene3D" id="2.130.10.130">
    <property type="entry name" value="Integrin alpha, N-terminal"/>
    <property type="match status" value="1"/>
</dbReference>
<evidence type="ECO:0000256" key="1">
    <source>
        <dbReference type="SAM" id="MobiDB-lite"/>
    </source>
</evidence>
<dbReference type="PANTHER" id="PTHR36220">
    <property type="entry name" value="UNNAMED PRODUCT"/>
    <property type="match status" value="1"/>
</dbReference>
<sequence>MQDQETRHQSADDATSSPCEVDIKADEAVASKTDLHQSIISNMNNVPKFSEEWFRLKEIEISLRNGLSADELGGEATSDQVDEDRASLIVNEDQLHLQTVADAPPSNRTFETIAHEAAPLPTAQLEAVEHVSIDEPEKGIEQIPSLSDAHVPVSMSERDDKGAKESGRSGLERMPSDGVGAVYNNDEDTKQKAKAATLEQVLNDGAPVPFRHGQDEDTKMKMHAATPSILRNENNDAIDAINSRGIEVDGMTNDSSPQFTARQLGFLDTRHVRQSGNTPRGDVESQNQTFVSSLGNTSVTPDAINASISVIPEAYLVEEEKDLALAELVPPWWKRKQNIVALVVLLIVIGAAVGGVQYTKQNEVIVFVANATTAAPSISLAPSSSQTPSFQPSACVDRSSLDRQVLDFVFFNLTQPQCDIDGSHIVVADIHLEGRFAYMYVVFYGWNKGSFDKSQHFVEYLSEDKNDTDIEYDWYYDFDDSWDDKYTVSMSQNTVVIGTPFMNNGTGTVFVYEFDLKSDAWKRLYGAMLPDVETKGARFGESLDIDNDLAVISAPIDDTVFVFLRDRSGWNQKTTIQMENVTDVTVNDNTIAITTSYCQVHLVVYNRLSNEVQYQQQFLEEFCRGSGLGSVALTQNHFAVSANFDQFGSYCVGFCEDPYWLRQCRSYPIYDVVLYHRVDDSQNFTFIQLLNSSGSEQGFSGSLAFEHDFLLVGVDGNKTNTFTFDNNGLWRETLELTTPDQCGVKGYNNEVHISNRNAMVVTSDSVYVYDIEECAYSPSSVPSESPSSSPTNTCFMIEIFANHYNGLKPVWTLEQMNGTNIGETALESEILQSSSPTLRPTWHFTSESPDYDPTELTSTKESKCLKEGRYMFTIYNDPLFYKVTAYGELIIDGRKPGYQETIIFDVPYERDNV</sequence>
<feature type="compositionally biased region" description="Basic and acidic residues" evidence="1">
    <location>
        <begin position="156"/>
        <end position="175"/>
    </location>
</feature>
<dbReference type="EMBL" id="JALLPJ020000992">
    <property type="protein sequence ID" value="KAL3778326.1"/>
    <property type="molecule type" value="Genomic_DNA"/>
</dbReference>
<dbReference type="Proteomes" id="UP001530400">
    <property type="component" value="Unassembled WGS sequence"/>
</dbReference>
<dbReference type="AlphaFoldDB" id="A0ABD3NTX1"/>
<keyword evidence="2" id="KW-0472">Membrane</keyword>
<protein>
    <submittedName>
        <fullName evidence="3">Uncharacterized protein</fullName>
    </submittedName>
</protein>
<evidence type="ECO:0000256" key="2">
    <source>
        <dbReference type="SAM" id="Phobius"/>
    </source>
</evidence>
<keyword evidence="2" id="KW-1133">Transmembrane helix</keyword>
<reference evidence="3 4" key="1">
    <citation type="submission" date="2024-10" db="EMBL/GenBank/DDBJ databases">
        <title>Updated reference genomes for cyclostephanoid diatoms.</title>
        <authorList>
            <person name="Roberts W.R."/>
            <person name="Alverson A.J."/>
        </authorList>
    </citation>
    <scope>NUCLEOTIDE SEQUENCE [LARGE SCALE GENOMIC DNA]</scope>
    <source>
        <strain evidence="3 4">AJA010-31</strain>
    </source>
</reference>
<accession>A0ABD3NTX1</accession>
<gene>
    <name evidence="3" type="ORF">ACHAWO_011176</name>
</gene>
<keyword evidence="4" id="KW-1185">Reference proteome</keyword>
<feature type="region of interest" description="Disordered" evidence="1">
    <location>
        <begin position="151"/>
        <end position="184"/>
    </location>
</feature>
<feature type="compositionally biased region" description="Basic and acidic residues" evidence="1">
    <location>
        <begin position="1"/>
        <end position="11"/>
    </location>
</feature>
<proteinExistence type="predicted"/>
<comment type="caution">
    <text evidence="3">The sequence shown here is derived from an EMBL/GenBank/DDBJ whole genome shotgun (WGS) entry which is preliminary data.</text>
</comment>
<dbReference type="PANTHER" id="PTHR36220:SF1">
    <property type="entry name" value="GAMMA TUBULIN COMPLEX COMPONENT C-TERMINAL DOMAIN-CONTAINING PROTEIN"/>
    <property type="match status" value="1"/>
</dbReference>
<dbReference type="InterPro" id="IPR028994">
    <property type="entry name" value="Integrin_alpha_N"/>
</dbReference>
<evidence type="ECO:0000313" key="4">
    <source>
        <dbReference type="Proteomes" id="UP001530400"/>
    </source>
</evidence>
<name>A0ABD3NTX1_9STRA</name>
<feature type="transmembrane region" description="Helical" evidence="2">
    <location>
        <begin position="339"/>
        <end position="358"/>
    </location>
</feature>
<feature type="region of interest" description="Disordered" evidence="1">
    <location>
        <begin position="1"/>
        <end position="21"/>
    </location>
</feature>
<evidence type="ECO:0000313" key="3">
    <source>
        <dbReference type="EMBL" id="KAL3778326.1"/>
    </source>
</evidence>
<organism evidence="3 4">
    <name type="scientific">Cyclotella atomus</name>
    <dbReference type="NCBI Taxonomy" id="382360"/>
    <lineage>
        <taxon>Eukaryota</taxon>
        <taxon>Sar</taxon>
        <taxon>Stramenopiles</taxon>
        <taxon>Ochrophyta</taxon>
        <taxon>Bacillariophyta</taxon>
        <taxon>Coscinodiscophyceae</taxon>
        <taxon>Thalassiosirophycidae</taxon>
        <taxon>Stephanodiscales</taxon>
        <taxon>Stephanodiscaceae</taxon>
        <taxon>Cyclotella</taxon>
    </lineage>
</organism>